<keyword evidence="3 6" id="KW-0812">Transmembrane</keyword>
<evidence type="ECO:0000256" key="6">
    <source>
        <dbReference type="SAM" id="Phobius"/>
    </source>
</evidence>
<keyword evidence="2" id="KW-1003">Cell membrane</keyword>
<dbReference type="EMBL" id="JACXAJ010000002">
    <property type="protein sequence ID" value="MBD1396929.1"/>
    <property type="molecule type" value="Genomic_DNA"/>
</dbReference>
<keyword evidence="4 6" id="KW-1133">Transmembrane helix</keyword>
<keyword evidence="5 6" id="KW-0472">Membrane</keyword>
<dbReference type="Pfam" id="PF06271">
    <property type="entry name" value="RDD"/>
    <property type="match status" value="1"/>
</dbReference>
<sequence length="146" mass="16499">MQISIHKAKNKEQVANLGARAVAFCLDALLLMLTIGIIEYFTVSSDEQAWLFKGERLLHLLLGWLYFAGLESSSWQATIGKQLLELRVTSETKDRISFACASLRYALRPIGIFIYLLRYITNSLSPYTQLFHDKVAGTQVLKTPTD</sequence>
<dbReference type="PANTHER" id="PTHR36115">
    <property type="entry name" value="PROLINE-RICH ANTIGEN HOMOLOG-RELATED"/>
    <property type="match status" value="1"/>
</dbReference>
<protein>
    <submittedName>
        <fullName evidence="8">RDD family protein</fullName>
    </submittedName>
</protein>
<proteinExistence type="predicted"/>
<evidence type="ECO:0000256" key="4">
    <source>
        <dbReference type="ARBA" id="ARBA00022989"/>
    </source>
</evidence>
<name>A0ABR7XF60_9BACT</name>
<organism evidence="8 9">
    <name type="scientific">Pontibacter aquaedesilientis</name>
    <dbReference type="NCBI Taxonomy" id="2766980"/>
    <lineage>
        <taxon>Bacteria</taxon>
        <taxon>Pseudomonadati</taxon>
        <taxon>Bacteroidota</taxon>
        <taxon>Cytophagia</taxon>
        <taxon>Cytophagales</taxon>
        <taxon>Hymenobacteraceae</taxon>
        <taxon>Pontibacter</taxon>
    </lineage>
</organism>
<feature type="domain" description="RDD" evidence="7">
    <location>
        <begin position="14"/>
        <end position="137"/>
    </location>
</feature>
<evidence type="ECO:0000256" key="5">
    <source>
        <dbReference type="ARBA" id="ARBA00023136"/>
    </source>
</evidence>
<gene>
    <name evidence="8" type="ORF">H9Q13_07115</name>
</gene>
<evidence type="ECO:0000313" key="9">
    <source>
        <dbReference type="Proteomes" id="UP000625551"/>
    </source>
</evidence>
<evidence type="ECO:0000256" key="2">
    <source>
        <dbReference type="ARBA" id="ARBA00022475"/>
    </source>
</evidence>
<reference evidence="8 9" key="1">
    <citation type="submission" date="2020-09" db="EMBL/GenBank/DDBJ databases">
        <title>Genome sequencing and assembly of Pontibacter sp.</title>
        <authorList>
            <person name="Chhetri G."/>
        </authorList>
    </citation>
    <scope>NUCLEOTIDE SEQUENCE [LARGE SCALE GENOMIC DNA]</scope>
    <source>
        <strain evidence="8 9">JH31</strain>
    </source>
</reference>
<comment type="subcellular location">
    <subcellularLocation>
        <location evidence="1">Cell membrane</location>
        <topology evidence="1">Multi-pass membrane protein</topology>
    </subcellularLocation>
</comment>
<evidence type="ECO:0000313" key="8">
    <source>
        <dbReference type="EMBL" id="MBD1396929.1"/>
    </source>
</evidence>
<evidence type="ECO:0000259" key="7">
    <source>
        <dbReference type="Pfam" id="PF06271"/>
    </source>
</evidence>
<keyword evidence="9" id="KW-1185">Reference proteome</keyword>
<evidence type="ECO:0000256" key="1">
    <source>
        <dbReference type="ARBA" id="ARBA00004651"/>
    </source>
</evidence>
<dbReference type="InterPro" id="IPR010432">
    <property type="entry name" value="RDD"/>
</dbReference>
<dbReference type="Proteomes" id="UP000625551">
    <property type="component" value="Unassembled WGS sequence"/>
</dbReference>
<evidence type="ECO:0000256" key="3">
    <source>
        <dbReference type="ARBA" id="ARBA00022692"/>
    </source>
</evidence>
<accession>A0ABR7XF60</accession>
<dbReference type="InterPro" id="IPR051791">
    <property type="entry name" value="Pra-immunoreactive"/>
</dbReference>
<feature type="transmembrane region" description="Helical" evidence="6">
    <location>
        <begin position="21"/>
        <end position="43"/>
    </location>
</feature>
<comment type="caution">
    <text evidence="8">The sequence shown here is derived from an EMBL/GenBank/DDBJ whole genome shotgun (WGS) entry which is preliminary data.</text>
</comment>